<evidence type="ECO:0000256" key="3">
    <source>
        <dbReference type="ARBA" id="ARBA00022960"/>
    </source>
</evidence>
<protein>
    <recommendedName>
        <fullName evidence="2 7">Glutamate racemase</fullName>
        <ecNumber evidence="2 7">5.1.1.3</ecNumber>
    </recommendedName>
</protein>
<evidence type="ECO:0000256" key="6">
    <source>
        <dbReference type="ARBA" id="ARBA00023316"/>
    </source>
</evidence>
<dbReference type="NCBIfam" id="TIGR00067">
    <property type="entry name" value="glut_race"/>
    <property type="match status" value="1"/>
</dbReference>
<dbReference type="InterPro" id="IPR001920">
    <property type="entry name" value="Asp/Glu_race"/>
</dbReference>
<dbReference type="InterPro" id="IPR015942">
    <property type="entry name" value="Asp/Glu/hydantoin_racemase"/>
</dbReference>
<name>A0A7C9TJN0_9BURK</name>
<keyword evidence="9" id="KW-1185">Reference proteome</keyword>
<evidence type="ECO:0000313" key="9">
    <source>
        <dbReference type="Proteomes" id="UP000484255"/>
    </source>
</evidence>
<keyword evidence="4 7" id="KW-0573">Peptidoglycan synthesis</keyword>
<evidence type="ECO:0000256" key="7">
    <source>
        <dbReference type="HAMAP-Rule" id="MF_00258"/>
    </source>
</evidence>
<evidence type="ECO:0000256" key="1">
    <source>
        <dbReference type="ARBA" id="ARBA00001602"/>
    </source>
</evidence>
<dbReference type="PANTHER" id="PTHR21198">
    <property type="entry name" value="GLUTAMATE RACEMASE"/>
    <property type="match status" value="1"/>
</dbReference>
<keyword evidence="6 7" id="KW-0961">Cell wall biogenesis/degradation</keyword>
<accession>A0A7C9TJN0</accession>
<dbReference type="Pfam" id="PF01177">
    <property type="entry name" value="Asp_Glu_race"/>
    <property type="match status" value="1"/>
</dbReference>
<dbReference type="SUPFAM" id="SSF53681">
    <property type="entry name" value="Aspartate/glutamate racemase"/>
    <property type="match status" value="2"/>
</dbReference>
<feature type="binding site" evidence="7">
    <location>
        <begin position="19"/>
        <end position="20"/>
    </location>
    <ligand>
        <name>substrate</name>
    </ligand>
</feature>
<feature type="binding site" evidence="7">
    <location>
        <begin position="194"/>
        <end position="195"/>
    </location>
    <ligand>
        <name>substrate</name>
    </ligand>
</feature>
<evidence type="ECO:0000256" key="4">
    <source>
        <dbReference type="ARBA" id="ARBA00022984"/>
    </source>
</evidence>
<dbReference type="PROSITE" id="PS00924">
    <property type="entry name" value="ASP_GLU_RACEMASE_2"/>
    <property type="match status" value="1"/>
</dbReference>
<feature type="binding site" evidence="7">
    <location>
        <begin position="51"/>
        <end position="52"/>
    </location>
    <ligand>
        <name>substrate</name>
    </ligand>
</feature>
<dbReference type="AlphaFoldDB" id="A0A7C9TJN0"/>
<dbReference type="EC" id="5.1.1.3" evidence="2 7"/>
<dbReference type="PANTHER" id="PTHR21198:SF2">
    <property type="entry name" value="GLUTAMATE RACEMASE"/>
    <property type="match status" value="1"/>
</dbReference>
<feature type="binding site" evidence="7">
    <location>
        <begin position="83"/>
        <end position="84"/>
    </location>
    <ligand>
        <name>substrate</name>
    </ligand>
</feature>
<dbReference type="GO" id="GO:0071555">
    <property type="term" value="P:cell wall organization"/>
    <property type="evidence" value="ECO:0007669"/>
    <property type="project" value="UniProtKB-KW"/>
</dbReference>
<dbReference type="InterPro" id="IPR018187">
    <property type="entry name" value="Asp/Glu_racemase_AS_1"/>
</dbReference>
<feature type="active site" description="Proton donor/acceptor" evidence="7">
    <location>
        <position position="82"/>
    </location>
</feature>
<evidence type="ECO:0000256" key="2">
    <source>
        <dbReference type="ARBA" id="ARBA00013090"/>
    </source>
</evidence>
<dbReference type="UniPathway" id="UPA00219"/>
<sequence>MSDSLSPQPDTPLHVGMFDSGLGGLSVLKAALRDMPGASFTYLADSGFAPYGHRPAAVIVDRSERIGEYLLQLGADMVVVACNTATTQAIASLRKRWPHAHWVGVEPGIKPAVKSTRNGRVGVMATPGTLSSARYAELLRQHAPHITCVGVACEGLAGAIEGGPATAHLVESLLDLYCAQMSAHKVDTVVLGCTHYPLVADQIRQRLPSQTVLIDTAEAVSRRIRHLASSHMPLDAARVATPVAAQLQLLSTGDPSLLAQMATQHLGLGALEASSAPNTLRPPAQSIHAR</sequence>
<comment type="catalytic activity">
    <reaction evidence="1 7">
        <text>L-glutamate = D-glutamate</text>
        <dbReference type="Rhea" id="RHEA:12813"/>
        <dbReference type="ChEBI" id="CHEBI:29985"/>
        <dbReference type="ChEBI" id="CHEBI:29986"/>
        <dbReference type="EC" id="5.1.1.3"/>
    </reaction>
</comment>
<proteinExistence type="inferred from homology"/>
<dbReference type="InterPro" id="IPR033134">
    <property type="entry name" value="Asp/Glu_racemase_AS_2"/>
</dbReference>
<comment type="pathway">
    <text evidence="7">Cell wall biogenesis; peptidoglycan biosynthesis.</text>
</comment>
<keyword evidence="5 7" id="KW-0413">Isomerase</keyword>
<keyword evidence="3 7" id="KW-0133">Cell shape</keyword>
<dbReference type="InterPro" id="IPR004391">
    <property type="entry name" value="Glu_race"/>
</dbReference>
<dbReference type="Gene3D" id="3.40.50.1860">
    <property type="match status" value="2"/>
</dbReference>
<dbReference type="GO" id="GO:0008881">
    <property type="term" value="F:glutamate racemase activity"/>
    <property type="evidence" value="ECO:0007669"/>
    <property type="project" value="UniProtKB-UniRule"/>
</dbReference>
<organism evidence="8 9">
    <name type="scientific">Ideonella livida</name>
    <dbReference type="NCBI Taxonomy" id="2707176"/>
    <lineage>
        <taxon>Bacteria</taxon>
        <taxon>Pseudomonadati</taxon>
        <taxon>Pseudomonadota</taxon>
        <taxon>Betaproteobacteria</taxon>
        <taxon>Burkholderiales</taxon>
        <taxon>Sphaerotilaceae</taxon>
        <taxon>Ideonella</taxon>
    </lineage>
</organism>
<feature type="active site" description="Proton donor/acceptor" evidence="7">
    <location>
        <position position="193"/>
    </location>
</feature>
<dbReference type="GO" id="GO:0009252">
    <property type="term" value="P:peptidoglycan biosynthetic process"/>
    <property type="evidence" value="ECO:0007669"/>
    <property type="project" value="UniProtKB-UniRule"/>
</dbReference>
<dbReference type="Proteomes" id="UP000484255">
    <property type="component" value="Unassembled WGS sequence"/>
</dbReference>
<comment type="caution">
    <text evidence="8">The sequence shown here is derived from an EMBL/GenBank/DDBJ whole genome shotgun (WGS) entry which is preliminary data.</text>
</comment>
<gene>
    <name evidence="7 8" type="primary">murI</name>
    <name evidence="8" type="ORF">G3A44_05870</name>
</gene>
<evidence type="ECO:0000256" key="5">
    <source>
        <dbReference type="ARBA" id="ARBA00023235"/>
    </source>
</evidence>
<reference evidence="8 9" key="1">
    <citation type="submission" date="2020-02" db="EMBL/GenBank/DDBJ databases">
        <title>Ideonella bacterium strain TBM-1.</title>
        <authorList>
            <person name="Chen W.-M."/>
        </authorList>
    </citation>
    <scope>NUCLEOTIDE SEQUENCE [LARGE SCALE GENOMIC DNA]</scope>
    <source>
        <strain evidence="8 9">TBM-1</strain>
    </source>
</reference>
<comment type="similarity">
    <text evidence="7">Belongs to the aspartate/glutamate racemases family.</text>
</comment>
<evidence type="ECO:0000313" key="8">
    <source>
        <dbReference type="EMBL" id="NDY90725.1"/>
    </source>
</evidence>
<dbReference type="RefSeq" id="WP_163456584.1">
    <property type="nucleotide sequence ID" value="NZ_JAAGOH010000005.1"/>
</dbReference>
<dbReference type="GO" id="GO:0008360">
    <property type="term" value="P:regulation of cell shape"/>
    <property type="evidence" value="ECO:0007669"/>
    <property type="project" value="UniProtKB-KW"/>
</dbReference>
<dbReference type="PROSITE" id="PS00923">
    <property type="entry name" value="ASP_GLU_RACEMASE_1"/>
    <property type="match status" value="1"/>
</dbReference>
<dbReference type="EMBL" id="JAAGOH010000005">
    <property type="protein sequence ID" value="NDY90725.1"/>
    <property type="molecule type" value="Genomic_DNA"/>
</dbReference>
<dbReference type="HAMAP" id="MF_00258">
    <property type="entry name" value="Glu_racemase"/>
    <property type="match status" value="1"/>
</dbReference>
<comment type="function">
    <text evidence="7">Provides the (R)-glutamate required for cell wall biosynthesis.</text>
</comment>
<dbReference type="FunFam" id="3.40.50.1860:FF:000001">
    <property type="entry name" value="Glutamate racemase"/>
    <property type="match status" value="1"/>
</dbReference>